<comment type="caution">
    <text evidence="2">The sequence shown here is derived from an EMBL/GenBank/DDBJ whole genome shotgun (WGS) entry which is preliminary data.</text>
</comment>
<sequence length="309" mass="33513">MNRRLLFVHAHPDDESSKGAATAARYADEGAEVVLVTLTGGEAGEVLNPSATAVAPEDMGVTRARELAAAVAAIGFTRTHGLGYRDSGYHENPEDVPEGSFARTPVDEPARRLAALLRHERPQVVVTYPEDGGYPHPDHIMCHAVTMRALELAEDPDAELDVAEPGADAGPWRVAKVYASGVFPRGRVLALHEAMLERTGQSPFAEWLEHRPERFEGPDPEALVACGDWFERRDAALLAHVTQIDPDGFWFAVPRDVEREVFPYEGFHVLRSDVTVQPPEADLFAGVEPASEGDRGAPDLGHVAQHASG</sequence>
<proteinExistence type="predicted"/>
<feature type="region of interest" description="Disordered" evidence="1">
    <location>
        <begin position="286"/>
        <end position="309"/>
    </location>
</feature>
<dbReference type="GO" id="GO:0010126">
    <property type="term" value="P:mycothiol metabolic process"/>
    <property type="evidence" value="ECO:0007669"/>
    <property type="project" value="InterPro"/>
</dbReference>
<accession>A0A8J3AAN8</accession>
<dbReference type="AlphaFoldDB" id="A0A8J3AAN8"/>
<dbReference type="NCBIfam" id="TIGR03446">
    <property type="entry name" value="mycothiol_Mca"/>
    <property type="match status" value="1"/>
</dbReference>
<dbReference type="RefSeq" id="WP_205745440.1">
    <property type="nucleotide sequence ID" value="NZ_BMHA01000013.1"/>
</dbReference>
<evidence type="ECO:0000313" key="3">
    <source>
        <dbReference type="Proteomes" id="UP000650511"/>
    </source>
</evidence>
<name>A0A8J3AAN8_9ACTN</name>
<dbReference type="Proteomes" id="UP000650511">
    <property type="component" value="Unassembled WGS sequence"/>
</dbReference>
<dbReference type="Gene3D" id="3.40.50.10320">
    <property type="entry name" value="LmbE-like"/>
    <property type="match status" value="1"/>
</dbReference>
<dbReference type="EMBL" id="BMHA01000013">
    <property type="protein sequence ID" value="GGI08791.1"/>
    <property type="molecule type" value="Genomic_DNA"/>
</dbReference>
<reference evidence="2" key="2">
    <citation type="submission" date="2020-09" db="EMBL/GenBank/DDBJ databases">
        <authorList>
            <person name="Sun Q."/>
            <person name="Zhou Y."/>
        </authorList>
    </citation>
    <scope>NUCLEOTIDE SEQUENCE</scope>
    <source>
        <strain evidence="2">CGMCC 1.14988</strain>
    </source>
</reference>
<evidence type="ECO:0000313" key="2">
    <source>
        <dbReference type="EMBL" id="GGI08791.1"/>
    </source>
</evidence>
<evidence type="ECO:0000256" key="1">
    <source>
        <dbReference type="SAM" id="MobiDB-lite"/>
    </source>
</evidence>
<keyword evidence="3" id="KW-1185">Reference proteome</keyword>
<reference evidence="2" key="1">
    <citation type="journal article" date="2014" name="Int. J. Syst. Evol. Microbiol.">
        <title>Complete genome sequence of Corynebacterium casei LMG S-19264T (=DSM 44701T), isolated from a smear-ripened cheese.</title>
        <authorList>
            <consortium name="US DOE Joint Genome Institute (JGI-PGF)"/>
            <person name="Walter F."/>
            <person name="Albersmeier A."/>
            <person name="Kalinowski J."/>
            <person name="Ruckert C."/>
        </authorList>
    </citation>
    <scope>NUCLEOTIDE SEQUENCE</scope>
    <source>
        <strain evidence="2">CGMCC 1.14988</strain>
    </source>
</reference>
<dbReference type="InterPro" id="IPR024078">
    <property type="entry name" value="LmbE-like_dom_sf"/>
</dbReference>
<dbReference type="Pfam" id="PF02585">
    <property type="entry name" value="PIG-L"/>
    <property type="match status" value="1"/>
</dbReference>
<dbReference type="PANTHER" id="PTHR12993">
    <property type="entry name" value="N-ACETYLGLUCOSAMINYL-PHOSPHATIDYLINOSITOL DE-N-ACETYLASE-RELATED"/>
    <property type="match status" value="1"/>
</dbReference>
<dbReference type="PANTHER" id="PTHR12993:SF11">
    <property type="entry name" value="N-ACETYLGLUCOSAMINYL-PHOSPHATIDYLINOSITOL DE-N-ACETYLASE"/>
    <property type="match status" value="1"/>
</dbReference>
<protein>
    <submittedName>
        <fullName evidence="2">Mycothiol S-conjugate amidase</fullName>
    </submittedName>
</protein>
<gene>
    <name evidence="2" type="primary">mca</name>
    <name evidence="2" type="ORF">GCM10011354_30850</name>
</gene>
<dbReference type="GO" id="GO:0016811">
    <property type="term" value="F:hydrolase activity, acting on carbon-nitrogen (but not peptide) bonds, in linear amides"/>
    <property type="evidence" value="ECO:0007669"/>
    <property type="project" value="TreeGrafter"/>
</dbReference>
<organism evidence="2 3">
    <name type="scientific">Egicoccus halophilus</name>
    <dbReference type="NCBI Taxonomy" id="1670830"/>
    <lineage>
        <taxon>Bacteria</taxon>
        <taxon>Bacillati</taxon>
        <taxon>Actinomycetota</taxon>
        <taxon>Nitriliruptoria</taxon>
        <taxon>Egicoccales</taxon>
        <taxon>Egicoccaceae</taxon>
        <taxon>Egicoccus</taxon>
    </lineage>
</organism>
<dbReference type="InterPro" id="IPR017811">
    <property type="entry name" value="Mca"/>
</dbReference>
<dbReference type="InterPro" id="IPR003737">
    <property type="entry name" value="GlcNAc_PI_deacetylase-related"/>
</dbReference>
<dbReference type="SUPFAM" id="SSF102588">
    <property type="entry name" value="LmbE-like"/>
    <property type="match status" value="1"/>
</dbReference>